<sequence>MNKRGVISLVIAGMNLLLFLIVRGPNINLGLYTGMLLVLSSLGIAFAVFSKRWISLLVGTVLNAAGLVIAVSLLILIGITER</sequence>
<dbReference type="EMBL" id="JACEFG010000001">
    <property type="protein sequence ID" value="MBA2173769.1"/>
    <property type="molecule type" value="Genomic_DNA"/>
</dbReference>
<comment type="caution">
    <text evidence="2">The sequence shown here is derived from an EMBL/GenBank/DDBJ whole genome shotgun (WGS) entry which is preliminary data.</text>
</comment>
<reference evidence="2 3" key="1">
    <citation type="journal article" date="2004" name="Extremophiles">
        <title>Halobacillus locisalis sp. nov., a halophilic bacterium isolated from a marine solar saltern of the Yellow Sea in Korea.</title>
        <authorList>
            <person name="Yoon J.H."/>
            <person name="Kang K.H."/>
            <person name="Oh T.K."/>
            <person name="Park Y.H."/>
        </authorList>
    </citation>
    <scope>NUCLEOTIDE SEQUENCE [LARGE SCALE GENOMIC DNA]</scope>
    <source>
        <strain evidence="2 3">KCTC 3788</strain>
    </source>
</reference>
<dbReference type="AlphaFoldDB" id="A0A838CPK5"/>
<accession>A0A838CPK5</accession>
<name>A0A838CPK5_9BACI</name>
<feature type="transmembrane region" description="Helical" evidence="1">
    <location>
        <begin position="56"/>
        <end position="79"/>
    </location>
</feature>
<evidence type="ECO:0000313" key="2">
    <source>
        <dbReference type="EMBL" id="MBA2173769.1"/>
    </source>
</evidence>
<proteinExistence type="predicted"/>
<keyword evidence="1" id="KW-1133">Transmembrane helix</keyword>
<dbReference type="Proteomes" id="UP000571017">
    <property type="component" value="Unassembled WGS sequence"/>
</dbReference>
<dbReference type="RefSeq" id="WP_181470806.1">
    <property type="nucleotide sequence ID" value="NZ_JACEFG010000001.1"/>
</dbReference>
<keyword evidence="3" id="KW-1185">Reference proteome</keyword>
<keyword evidence="1" id="KW-0812">Transmembrane</keyword>
<gene>
    <name evidence="2" type="ORF">H0266_02545</name>
</gene>
<protein>
    <submittedName>
        <fullName evidence="2">Uncharacterized protein</fullName>
    </submittedName>
</protein>
<keyword evidence="1" id="KW-0472">Membrane</keyword>
<feature type="transmembrane region" description="Helical" evidence="1">
    <location>
        <begin position="6"/>
        <end position="22"/>
    </location>
</feature>
<evidence type="ECO:0000256" key="1">
    <source>
        <dbReference type="SAM" id="Phobius"/>
    </source>
</evidence>
<organism evidence="2 3">
    <name type="scientific">Halobacillus locisalis</name>
    <dbReference type="NCBI Taxonomy" id="220753"/>
    <lineage>
        <taxon>Bacteria</taxon>
        <taxon>Bacillati</taxon>
        <taxon>Bacillota</taxon>
        <taxon>Bacilli</taxon>
        <taxon>Bacillales</taxon>
        <taxon>Bacillaceae</taxon>
        <taxon>Halobacillus</taxon>
    </lineage>
</organism>
<evidence type="ECO:0000313" key="3">
    <source>
        <dbReference type="Proteomes" id="UP000571017"/>
    </source>
</evidence>
<feature type="transmembrane region" description="Helical" evidence="1">
    <location>
        <begin position="29"/>
        <end position="50"/>
    </location>
</feature>